<dbReference type="EMBL" id="JACXVP010000007">
    <property type="protein sequence ID" value="KAG5594650.1"/>
    <property type="molecule type" value="Genomic_DNA"/>
</dbReference>
<name>A0A9J5Y3V0_SOLCO</name>
<evidence type="ECO:0000313" key="2">
    <source>
        <dbReference type="Proteomes" id="UP000824120"/>
    </source>
</evidence>
<proteinExistence type="predicted"/>
<accession>A0A9J5Y3V0</accession>
<gene>
    <name evidence="1" type="ORF">H5410_035882</name>
</gene>
<protein>
    <submittedName>
        <fullName evidence="1">Uncharacterized protein</fullName>
    </submittedName>
</protein>
<keyword evidence="2" id="KW-1185">Reference proteome</keyword>
<sequence>MISSLCYWLAQERGSKTKTTKLIAGGIGSTWVQLKRVNPRPSHIHSARESKWAKVKALLKTTTRCSRETELIRG</sequence>
<organism evidence="1 2">
    <name type="scientific">Solanum commersonii</name>
    <name type="common">Commerson's wild potato</name>
    <name type="synonym">Commerson's nightshade</name>
    <dbReference type="NCBI Taxonomy" id="4109"/>
    <lineage>
        <taxon>Eukaryota</taxon>
        <taxon>Viridiplantae</taxon>
        <taxon>Streptophyta</taxon>
        <taxon>Embryophyta</taxon>
        <taxon>Tracheophyta</taxon>
        <taxon>Spermatophyta</taxon>
        <taxon>Magnoliopsida</taxon>
        <taxon>eudicotyledons</taxon>
        <taxon>Gunneridae</taxon>
        <taxon>Pentapetalae</taxon>
        <taxon>asterids</taxon>
        <taxon>lamiids</taxon>
        <taxon>Solanales</taxon>
        <taxon>Solanaceae</taxon>
        <taxon>Solanoideae</taxon>
        <taxon>Solaneae</taxon>
        <taxon>Solanum</taxon>
    </lineage>
</organism>
<dbReference type="AlphaFoldDB" id="A0A9J5Y3V0"/>
<reference evidence="1 2" key="1">
    <citation type="submission" date="2020-09" db="EMBL/GenBank/DDBJ databases">
        <title>De no assembly of potato wild relative species, Solanum commersonii.</title>
        <authorList>
            <person name="Cho K."/>
        </authorList>
    </citation>
    <scope>NUCLEOTIDE SEQUENCE [LARGE SCALE GENOMIC DNA]</scope>
    <source>
        <strain evidence="1">LZ3.2</strain>
        <tissue evidence="1">Leaf</tissue>
    </source>
</reference>
<dbReference type="Proteomes" id="UP000824120">
    <property type="component" value="Chromosome 7"/>
</dbReference>
<comment type="caution">
    <text evidence="1">The sequence shown here is derived from an EMBL/GenBank/DDBJ whole genome shotgun (WGS) entry which is preliminary data.</text>
</comment>
<evidence type="ECO:0000313" key="1">
    <source>
        <dbReference type="EMBL" id="KAG5594650.1"/>
    </source>
</evidence>